<feature type="compositionally biased region" description="Gly residues" evidence="1">
    <location>
        <begin position="398"/>
        <end position="410"/>
    </location>
</feature>
<dbReference type="PANTHER" id="PTHR28620">
    <property type="entry name" value="CENTROMERE PROTEIN V"/>
    <property type="match status" value="1"/>
</dbReference>
<proteinExistence type="predicted"/>
<gene>
    <name evidence="2" type="ORF">ACHAWU_003589</name>
</gene>
<dbReference type="InterPro" id="IPR011057">
    <property type="entry name" value="Mss4-like_sf"/>
</dbReference>
<reference evidence="2 3" key="1">
    <citation type="submission" date="2024-10" db="EMBL/GenBank/DDBJ databases">
        <title>Updated reference genomes for cyclostephanoid diatoms.</title>
        <authorList>
            <person name="Roberts W.R."/>
            <person name="Alverson A.J."/>
        </authorList>
    </citation>
    <scope>NUCLEOTIDE SEQUENCE [LARGE SCALE GENOMIC DNA]</scope>
    <source>
        <strain evidence="2 3">AJA232-27</strain>
    </source>
</reference>
<feature type="compositionally biased region" description="Low complexity" evidence="1">
    <location>
        <begin position="370"/>
        <end position="382"/>
    </location>
</feature>
<evidence type="ECO:0000256" key="1">
    <source>
        <dbReference type="SAM" id="MobiDB-lite"/>
    </source>
</evidence>
<dbReference type="Proteomes" id="UP001530293">
    <property type="component" value="Unassembled WGS sequence"/>
</dbReference>
<dbReference type="EMBL" id="JALLBG020000043">
    <property type="protein sequence ID" value="KAL3770369.1"/>
    <property type="molecule type" value="Genomic_DNA"/>
</dbReference>
<dbReference type="InterPro" id="IPR052355">
    <property type="entry name" value="CENP-V-like"/>
</dbReference>
<dbReference type="AlphaFoldDB" id="A0ABD3N422"/>
<evidence type="ECO:0000313" key="3">
    <source>
        <dbReference type="Proteomes" id="UP001530293"/>
    </source>
</evidence>
<dbReference type="PANTHER" id="PTHR28620:SF1">
    <property type="entry name" value="CENP-V_GFA DOMAIN-CONTAINING PROTEIN"/>
    <property type="match status" value="1"/>
</dbReference>
<dbReference type="Gene3D" id="2.170.150.70">
    <property type="match status" value="1"/>
</dbReference>
<organism evidence="2 3">
    <name type="scientific">Discostella pseudostelligera</name>
    <dbReference type="NCBI Taxonomy" id="259834"/>
    <lineage>
        <taxon>Eukaryota</taxon>
        <taxon>Sar</taxon>
        <taxon>Stramenopiles</taxon>
        <taxon>Ochrophyta</taxon>
        <taxon>Bacillariophyta</taxon>
        <taxon>Coscinodiscophyceae</taxon>
        <taxon>Thalassiosirophycidae</taxon>
        <taxon>Stephanodiscales</taxon>
        <taxon>Stephanodiscaceae</taxon>
        <taxon>Discostella</taxon>
    </lineage>
</organism>
<name>A0ABD3N422_9STRA</name>
<dbReference type="SUPFAM" id="SSF51316">
    <property type="entry name" value="Mss4-like"/>
    <property type="match status" value="1"/>
</dbReference>
<comment type="caution">
    <text evidence="2">The sequence shown here is derived from an EMBL/GenBank/DDBJ whole genome shotgun (WGS) entry which is preliminary data.</text>
</comment>
<feature type="compositionally biased region" description="Low complexity" evidence="1">
    <location>
        <begin position="343"/>
        <end position="354"/>
    </location>
</feature>
<feature type="region of interest" description="Disordered" evidence="1">
    <location>
        <begin position="343"/>
        <end position="410"/>
    </location>
</feature>
<sequence>MAMVRPSTQQTVDRILGTAAVISISVALVRWLSSQSSSSSHSLRRQDRKECAENDNNISTRWTWWRWSWLWPDRGAAALQSKWNDNEKQNRTQAYEHSGSCHCGSIHFLLQGSKRLHAIDTPGKIRFPHVSISANQFQLVRGEDQMRFYYEDTITDDSSSITFDILPGAPPSHTMDGSSNHASNDNHASCAFCFCGNCGVHVFHADRSLGVLEINAHCLDGGEAKLVYGEEEVDLQHASISSKHSLHGRSSSKAGTVIETVSENEPFLGGTLRPVHSYDNNNIDRVQLRTKESSISSSDPTQYDTYSTAMMAESDDLSMASSSIAGGVSLTQYHSLLSVASVGAPSAPASSSSSIRDRTDRTGLPPRPPSFSRISPSNRSVSTLPPWLDGRPGSYHGSRGGLNSMGGGVGSSWSVTSIESHEFDGMDTKSTISPRMRDQMKKYLSSHMSEKQRKVCK</sequence>
<evidence type="ECO:0000313" key="2">
    <source>
        <dbReference type="EMBL" id="KAL3770369.1"/>
    </source>
</evidence>
<accession>A0ABD3N422</accession>
<protein>
    <submittedName>
        <fullName evidence="2">Uncharacterized protein</fullName>
    </submittedName>
</protein>
<keyword evidence="3" id="KW-1185">Reference proteome</keyword>